<proteinExistence type="inferred from homology"/>
<sequence length="217" mass="24910">MSREYKLHCFAQSGNAYKVALMLSCADADWESVFVDYMSGATRTAEWRQDVNEMGEVPVLEHAGKKLSQSGVILHYLADHLEKFGAKSDDEKHEVLRWMLFDNHKFTSYLATYRWIRSFASTQPHPEVLVFFRGRAEAAFAVVDRHLADNKFIVANRPTIADISMAGYVFYPTEETGFDFSATHPNIARWMDRISSLPGWKQPYDLMPGERIPPRHS</sequence>
<evidence type="ECO:0000313" key="4">
    <source>
        <dbReference type="EMBL" id="PMS36047.1"/>
    </source>
</evidence>
<dbReference type="InterPro" id="IPR040079">
    <property type="entry name" value="Glutathione_S-Trfase"/>
</dbReference>
<dbReference type="InterPro" id="IPR010987">
    <property type="entry name" value="Glutathione-S-Trfase_C-like"/>
</dbReference>
<dbReference type="InterPro" id="IPR004045">
    <property type="entry name" value="Glutathione_S-Trfase_N"/>
</dbReference>
<dbReference type="SUPFAM" id="SSF52833">
    <property type="entry name" value="Thioredoxin-like"/>
    <property type="match status" value="1"/>
</dbReference>
<dbReference type="EMBL" id="PNYC01000008">
    <property type="protein sequence ID" value="PMS36047.1"/>
    <property type="molecule type" value="Genomic_DNA"/>
</dbReference>
<dbReference type="PROSITE" id="PS50405">
    <property type="entry name" value="GST_CTER"/>
    <property type="match status" value="1"/>
</dbReference>
<dbReference type="STRING" id="863227.GCA_000373005_04405"/>
<comment type="caution">
    <text evidence="4">The sequence shown here is derived from an EMBL/GenBank/DDBJ whole genome shotgun (WGS) entry which is preliminary data.</text>
</comment>
<feature type="domain" description="GST N-terminal" evidence="2">
    <location>
        <begin position="3"/>
        <end position="85"/>
    </location>
</feature>
<dbReference type="InterPro" id="IPR004046">
    <property type="entry name" value="GST_C"/>
</dbReference>
<evidence type="ECO:0000256" key="1">
    <source>
        <dbReference type="RuleBase" id="RU003494"/>
    </source>
</evidence>
<dbReference type="SFLD" id="SFLDS00019">
    <property type="entry name" value="Glutathione_Transferase_(cytos"/>
    <property type="match status" value="1"/>
</dbReference>
<feature type="domain" description="GST C-terminal" evidence="3">
    <location>
        <begin position="88"/>
        <end position="215"/>
    </location>
</feature>
<keyword evidence="4" id="KW-0808">Transferase</keyword>
<protein>
    <submittedName>
        <fullName evidence="4">Glutathione S-transferase</fullName>
    </submittedName>
</protein>
<evidence type="ECO:0000259" key="3">
    <source>
        <dbReference type="PROSITE" id="PS50405"/>
    </source>
</evidence>
<dbReference type="GO" id="GO:0016740">
    <property type="term" value="F:transferase activity"/>
    <property type="evidence" value="ECO:0007669"/>
    <property type="project" value="UniProtKB-KW"/>
</dbReference>
<dbReference type="RefSeq" id="WP_018443012.1">
    <property type="nucleotide sequence ID" value="NZ_KB890198.1"/>
</dbReference>
<organism evidence="4 5">
    <name type="scientific">Trinickia symbiotica</name>
    <dbReference type="NCBI Taxonomy" id="863227"/>
    <lineage>
        <taxon>Bacteria</taxon>
        <taxon>Pseudomonadati</taxon>
        <taxon>Pseudomonadota</taxon>
        <taxon>Betaproteobacteria</taxon>
        <taxon>Burkholderiales</taxon>
        <taxon>Burkholderiaceae</taxon>
        <taxon>Trinickia</taxon>
    </lineage>
</organism>
<dbReference type="InterPro" id="IPR036282">
    <property type="entry name" value="Glutathione-S-Trfase_C_sf"/>
</dbReference>
<keyword evidence="5" id="KW-1185">Reference proteome</keyword>
<name>A0A2N7X331_9BURK</name>
<dbReference type="SFLD" id="SFLDG00358">
    <property type="entry name" value="Main_(cytGST)"/>
    <property type="match status" value="1"/>
</dbReference>
<reference evidence="4 5" key="1">
    <citation type="submission" date="2018-01" db="EMBL/GenBank/DDBJ databases">
        <title>Whole genome analyses suggest that Burkholderia sensu lato contains two further novel genera in the rhizoxinica-symbiotica group Mycetohabitans gen. nov., and Trinickia gen. nov.: implications for the evolution of diazotrophy and nodulation in the Burkholderiaceae.</title>
        <authorList>
            <person name="Estrada-de los Santos P."/>
            <person name="Palmer M."/>
            <person name="Chavez-Ramirez B."/>
            <person name="Beukes C."/>
            <person name="Steenkamp E.T."/>
            <person name="Hirsch A.M."/>
            <person name="Manyaka P."/>
            <person name="Maluk M."/>
            <person name="Lafos M."/>
            <person name="Crook M."/>
            <person name="Gross E."/>
            <person name="Simon M.F."/>
            <person name="Bueno dos Reis Junior F."/>
            <person name="Poole P.S."/>
            <person name="Venter S.N."/>
            <person name="James E.K."/>
        </authorList>
    </citation>
    <scope>NUCLEOTIDE SEQUENCE [LARGE SCALE GENOMIC DNA]</scope>
    <source>
        <strain evidence="4 5">JPY 581</strain>
    </source>
</reference>
<dbReference type="PANTHER" id="PTHR44051">
    <property type="entry name" value="GLUTATHIONE S-TRANSFERASE-RELATED"/>
    <property type="match status" value="1"/>
</dbReference>
<dbReference type="SUPFAM" id="SSF47616">
    <property type="entry name" value="GST C-terminal domain-like"/>
    <property type="match status" value="1"/>
</dbReference>
<gene>
    <name evidence="4" type="ORF">C0Z20_14410</name>
</gene>
<accession>A0A2N7X331</accession>
<dbReference type="Pfam" id="PF02798">
    <property type="entry name" value="GST_N"/>
    <property type="match status" value="1"/>
</dbReference>
<dbReference type="Proteomes" id="UP000235777">
    <property type="component" value="Unassembled WGS sequence"/>
</dbReference>
<evidence type="ECO:0000259" key="2">
    <source>
        <dbReference type="PROSITE" id="PS50404"/>
    </source>
</evidence>
<dbReference type="Gene3D" id="3.40.30.10">
    <property type="entry name" value="Glutaredoxin"/>
    <property type="match status" value="1"/>
</dbReference>
<dbReference type="Gene3D" id="1.20.1050.10">
    <property type="match status" value="1"/>
</dbReference>
<dbReference type="AlphaFoldDB" id="A0A2N7X331"/>
<dbReference type="CDD" id="cd03056">
    <property type="entry name" value="GST_N_4"/>
    <property type="match status" value="1"/>
</dbReference>
<dbReference type="InterPro" id="IPR036249">
    <property type="entry name" value="Thioredoxin-like_sf"/>
</dbReference>
<comment type="similarity">
    <text evidence="1">Belongs to the GST superfamily.</text>
</comment>
<evidence type="ECO:0000313" key="5">
    <source>
        <dbReference type="Proteomes" id="UP000235777"/>
    </source>
</evidence>
<dbReference type="PROSITE" id="PS50404">
    <property type="entry name" value="GST_NTER"/>
    <property type="match status" value="1"/>
</dbReference>
<dbReference type="OrthoDB" id="3828095at2"/>
<dbReference type="Pfam" id="PF00043">
    <property type="entry name" value="GST_C"/>
    <property type="match status" value="1"/>
</dbReference>
<dbReference type="PANTHER" id="PTHR44051:SF2">
    <property type="entry name" value="HYPOTHETICAL GLUTATHIONE S-TRANSFERASE LIKE PROTEIN"/>
    <property type="match status" value="1"/>
</dbReference>